<accession>A0A4R6YF51</accession>
<evidence type="ECO:0000256" key="2">
    <source>
        <dbReference type="ARBA" id="ARBA00022840"/>
    </source>
</evidence>
<dbReference type="RefSeq" id="WP_133675416.1">
    <property type="nucleotide sequence ID" value="NZ_SNZF01000013.1"/>
</dbReference>
<dbReference type="AlphaFoldDB" id="A0A4R6YF51"/>
<protein>
    <submittedName>
        <fullName evidence="4">Exodeoxyribonuclease-5</fullName>
    </submittedName>
</protein>
<dbReference type="PANTHER" id="PTHR43788">
    <property type="entry name" value="DNA2/NAM7 HELICASE FAMILY MEMBER"/>
    <property type="match status" value="1"/>
</dbReference>
<name>A0A4R6YF51_9HYPH</name>
<dbReference type="EMBL" id="SNZF01000013">
    <property type="protein sequence ID" value="TDR34711.1"/>
    <property type="molecule type" value="Genomic_DNA"/>
</dbReference>
<dbReference type="InterPro" id="IPR027785">
    <property type="entry name" value="UvrD-like_helicase_C"/>
</dbReference>
<organism evidence="4 5">
    <name type="scientific">Aquamicrobium defluvii</name>
    <dbReference type="NCBI Taxonomy" id="69279"/>
    <lineage>
        <taxon>Bacteria</taxon>
        <taxon>Pseudomonadati</taxon>
        <taxon>Pseudomonadota</taxon>
        <taxon>Alphaproteobacteria</taxon>
        <taxon>Hyphomicrobiales</taxon>
        <taxon>Phyllobacteriaceae</taxon>
        <taxon>Aquamicrobium</taxon>
    </lineage>
</organism>
<reference evidence="4 5" key="1">
    <citation type="submission" date="2019-03" db="EMBL/GenBank/DDBJ databases">
        <title>Genomic Encyclopedia of Type Strains, Phase IV (KMG-IV): sequencing the most valuable type-strain genomes for metagenomic binning, comparative biology and taxonomic classification.</title>
        <authorList>
            <person name="Goeker M."/>
        </authorList>
    </citation>
    <scope>NUCLEOTIDE SEQUENCE [LARGE SCALE GENOMIC DNA]</scope>
    <source>
        <strain evidence="4 5">DSM 11603</strain>
    </source>
</reference>
<keyword evidence="5" id="KW-1185">Reference proteome</keyword>
<dbReference type="GO" id="GO:0005524">
    <property type="term" value="F:ATP binding"/>
    <property type="evidence" value="ECO:0007669"/>
    <property type="project" value="UniProtKB-KW"/>
</dbReference>
<dbReference type="InterPro" id="IPR027417">
    <property type="entry name" value="P-loop_NTPase"/>
</dbReference>
<dbReference type="PANTHER" id="PTHR43788:SF6">
    <property type="entry name" value="DNA HELICASE B"/>
    <property type="match status" value="1"/>
</dbReference>
<evidence type="ECO:0000259" key="3">
    <source>
        <dbReference type="Pfam" id="PF13538"/>
    </source>
</evidence>
<dbReference type="Pfam" id="PF13604">
    <property type="entry name" value="AAA_30"/>
    <property type="match status" value="1"/>
</dbReference>
<dbReference type="Pfam" id="PF13538">
    <property type="entry name" value="UvrD_C_2"/>
    <property type="match status" value="1"/>
</dbReference>
<dbReference type="SUPFAM" id="SSF52540">
    <property type="entry name" value="P-loop containing nucleoside triphosphate hydrolases"/>
    <property type="match status" value="2"/>
</dbReference>
<comment type="caution">
    <text evidence="4">The sequence shown here is derived from an EMBL/GenBank/DDBJ whole genome shotgun (WGS) entry which is preliminary data.</text>
</comment>
<dbReference type="GO" id="GO:0003678">
    <property type="term" value="F:DNA helicase activity"/>
    <property type="evidence" value="ECO:0007669"/>
    <property type="project" value="UniProtKB-ARBA"/>
</dbReference>
<feature type="domain" description="UvrD-like helicase C-terminal" evidence="3">
    <location>
        <begin position="327"/>
        <end position="375"/>
    </location>
</feature>
<gene>
    <name evidence="4" type="ORF">DES43_113142</name>
</gene>
<evidence type="ECO:0000313" key="4">
    <source>
        <dbReference type="EMBL" id="TDR34711.1"/>
    </source>
</evidence>
<evidence type="ECO:0000313" key="5">
    <source>
        <dbReference type="Proteomes" id="UP000294958"/>
    </source>
</evidence>
<keyword evidence="2" id="KW-0067">ATP-binding</keyword>
<dbReference type="CDD" id="cd18809">
    <property type="entry name" value="SF1_C_RecD"/>
    <property type="match status" value="1"/>
</dbReference>
<dbReference type="Proteomes" id="UP000294958">
    <property type="component" value="Unassembled WGS sequence"/>
</dbReference>
<dbReference type="OrthoDB" id="9803432at2"/>
<sequence length="376" mass="42017">MSTETRTWSPQQAAALDAVNRWYNSGLDRKQVFRVFGYAGTGKTTLARHFADGLKGYVLYMAYTGKAAMVMRKNGCRGAMTIHATIYSVDFNPETGVKKFVLKDVDELSDAALFVIDECSMVDEEIGRDILSFGVPVLVLGDPAQLPPVKGGGFFTEADPDVMLTEIHRQAAESPIVRMATTIREGGRLDYGVYGDSEIIRRGEVSSDLVMGADQVLVGLNRTRAAYNTRMRQLHGRKGPMPEVGDTLVCLKNDRNKGIFNGGLWSVTELLKRRRGHLNDHTVRMHVTSLDFESTEPVEVRVRREFFEGRGNEVPWKELNGLQQFDYGYALTVHKAQGSQWNSVCLFDESSSFQSDRARHLYTAITRAAEKITVVM</sequence>
<keyword evidence="1" id="KW-0547">Nucleotide-binding</keyword>
<evidence type="ECO:0000256" key="1">
    <source>
        <dbReference type="ARBA" id="ARBA00022741"/>
    </source>
</evidence>
<proteinExistence type="predicted"/>
<dbReference type="InterPro" id="IPR050534">
    <property type="entry name" value="Coronavir_polyprotein_1ab"/>
</dbReference>
<dbReference type="Gene3D" id="3.40.50.300">
    <property type="entry name" value="P-loop containing nucleotide triphosphate hydrolases"/>
    <property type="match status" value="2"/>
</dbReference>